<feature type="compositionally biased region" description="Acidic residues" evidence="2">
    <location>
        <begin position="1"/>
        <end position="16"/>
    </location>
</feature>
<dbReference type="eggNOG" id="ENOG502QRS6">
    <property type="taxonomic scope" value="Eukaryota"/>
</dbReference>
<reference evidence="4 5" key="2">
    <citation type="journal article" date="2010" name="Nucleic Acids Res.">
        <title>BeetleBase in 2010: revisions to provide comprehensive genomic information for Tribolium castaneum.</title>
        <authorList>
            <person name="Kim H.S."/>
            <person name="Murphy T."/>
            <person name="Xia J."/>
            <person name="Caragea D."/>
            <person name="Park Y."/>
            <person name="Beeman R.W."/>
            <person name="Lorenzen M.D."/>
            <person name="Butcher S."/>
            <person name="Manak J.R."/>
            <person name="Brown S.J."/>
        </authorList>
    </citation>
    <scope>GENOME REANNOTATION</scope>
    <source>
        <strain evidence="4 5">Georgia GA2</strain>
    </source>
</reference>
<dbReference type="STRING" id="7070.D6WSG0"/>
<dbReference type="Pfam" id="PF20920">
    <property type="entry name" value="DAXX_hist_bd"/>
    <property type="match status" value="1"/>
</dbReference>
<evidence type="ECO:0000313" key="4">
    <source>
        <dbReference type="EMBL" id="EFA06637.2"/>
    </source>
</evidence>
<dbReference type="InterPro" id="IPR046426">
    <property type="entry name" value="DAXX_histone-bd_sf"/>
</dbReference>
<dbReference type="HOGENOM" id="CLU_547761_0_0_1"/>
<dbReference type="AlphaFoldDB" id="D6WSG0"/>
<dbReference type="PANTHER" id="PTHR12766:SF7">
    <property type="entry name" value="DEATH DOMAIN-ASSOCIATED PROTEIN 6"/>
    <property type="match status" value="1"/>
</dbReference>
<dbReference type="InterPro" id="IPR046378">
    <property type="entry name" value="DAXX_histone-bd"/>
</dbReference>
<dbReference type="EMBL" id="KQ971352">
    <property type="protein sequence ID" value="EFA06637.2"/>
    <property type="molecule type" value="Genomic_DNA"/>
</dbReference>
<reference evidence="4 5" key="1">
    <citation type="journal article" date="2008" name="Nature">
        <title>The genome of the model beetle and pest Tribolium castaneum.</title>
        <authorList>
            <consortium name="Tribolium Genome Sequencing Consortium"/>
            <person name="Richards S."/>
            <person name="Gibbs R.A."/>
            <person name="Weinstock G.M."/>
            <person name="Brown S.J."/>
            <person name="Denell R."/>
            <person name="Beeman R.W."/>
            <person name="Gibbs R."/>
            <person name="Beeman R.W."/>
            <person name="Brown S.J."/>
            <person name="Bucher G."/>
            <person name="Friedrich M."/>
            <person name="Grimmelikhuijzen C.J."/>
            <person name="Klingler M."/>
            <person name="Lorenzen M."/>
            <person name="Richards S."/>
            <person name="Roth S."/>
            <person name="Schroder R."/>
            <person name="Tautz D."/>
            <person name="Zdobnov E.M."/>
            <person name="Muzny D."/>
            <person name="Gibbs R.A."/>
            <person name="Weinstock G.M."/>
            <person name="Attaway T."/>
            <person name="Bell S."/>
            <person name="Buhay C.J."/>
            <person name="Chandrabose M.N."/>
            <person name="Chavez D."/>
            <person name="Clerk-Blankenburg K.P."/>
            <person name="Cree A."/>
            <person name="Dao M."/>
            <person name="Davis C."/>
            <person name="Chacko J."/>
            <person name="Dinh H."/>
            <person name="Dugan-Rocha S."/>
            <person name="Fowler G."/>
            <person name="Garner T.T."/>
            <person name="Garnes J."/>
            <person name="Gnirke A."/>
            <person name="Hawes A."/>
            <person name="Hernandez J."/>
            <person name="Hines S."/>
            <person name="Holder M."/>
            <person name="Hume J."/>
            <person name="Jhangiani S.N."/>
            <person name="Joshi V."/>
            <person name="Khan Z.M."/>
            <person name="Jackson L."/>
            <person name="Kovar C."/>
            <person name="Kowis A."/>
            <person name="Lee S."/>
            <person name="Lewis L.R."/>
            <person name="Margolis J."/>
            <person name="Morgan M."/>
            <person name="Nazareth L.V."/>
            <person name="Nguyen N."/>
            <person name="Okwuonu G."/>
            <person name="Parker D."/>
            <person name="Richards S."/>
            <person name="Ruiz S.J."/>
            <person name="Santibanez J."/>
            <person name="Savard J."/>
            <person name="Scherer S.E."/>
            <person name="Schneider B."/>
            <person name="Sodergren E."/>
            <person name="Tautz D."/>
            <person name="Vattahil S."/>
            <person name="Villasana D."/>
            <person name="White C.S."/>
            <person name="Wright R."/>
            <person name="Park Y."/>
            <person name="Beeman R.W."/>
            <person name="Lord J."/>
            <person name="Oppert B."/>
            <person name="Lorenzen M."/>
            <person name="Brown S."/>
            <person name="Wang L."/>
            <person name="Savard J."/>
            <person name="Tautz D."/>
            <person name="Richards S."/>
            <person name="Weinstock G."/>
            <person name="Gibbs R.A."/>
            <person name="Liu Y."/>
            <person name="Worley K."/>
            <person name="Weinstock G."/>
            <person name="Elsik C.G."/>
            <person name="Reese J.T."/>
            <person name="Elhaik E."/>
            <person name="Landan G."/>
            <person name="Graur D."/>
            <person name="Arensburger P."/>
            <person name="Atkinson P."/>
            <person name="Beeman R.W."/>
            <person name="Beidler J."/>
            <person name="Brown S.J."/>
            <person name="Demuth J.P."/>
            <person name="Drury D.W."/>
            <person name="Du Y.Z."/>
            <person name="Fujiwara H."/>
            <person name="Lorenzen M."/>
            <person name="Maselli V."/>
            <person name="Osanai M."/>
            <person name="Park Y."/>
            <person name="Robertson H.M."/>
            <person name="Tu Z."/>
            <person name="Wang J.J."/>
            <person name="Wang S."/>
            <person name="Richards S."/>
            <person name="Song H."/>
            <person name="Zhang L."/>
            <person name="Sodergren E."/>
            <person name="Werner D."/>
            <person name="Stanke M."/>
            <person name="Morgenstern B."/>
            <person name="Solovyev V."/>
            <person name="Kosarev P."/>
            <person name="Brown G."/>
            <person name="Chen H.C."/>
            <person name="Ermolaeva O."/>
            <person name="Hlavina W."/>
            <person name="Kapustin Y."/>
            <person name="Kiryutin B."/>
            <person name="Kitts P."/>
            <person name="Maglott D."/>
            <person name="Pruitt K."/>
            <person name="Sapojnikov V."/>
            <person name="Souvorov A."/>
            <person name="Mackey A.J."/>
            <person name="Waterhouse R.M."/>
            <person name="Wyder S."/>
            <person name="Zdobnov E.M."/>
            <person name="Zdobnov E.M."/>
            <person name="Wyder S."/>
            <person name="Kriventseva E.V."/>
            <person name="Kadowaki T."/>
            <person name="Bork P."/>
            <person name="Aranda M."/>
            <person name="Bao R."/>
            <person name="Beermann A."/>
            <person name="Berns N."/>
            <person name="Bolognesi R."/>
            <person name="Bonneton F."/>
            <person name="Bopp D."/>
            <person name="Brown S.J."/>
            <person name="Bucher G."/>
            <person name="Butts T."/>
            <person name="Chaumot A."/>
            <person name="Denell R.E."/>
            <person name="Ferrier D.E."/>
            <person name="Friedrich M."/>
            <person name="Gordon C.M."/>
            <person name="Jindra M."/>
            <person name="Klingler M."/>
            <person name="Lan Q."/>
            <person name="Lattorff H.M."/>
            <person name="Laudet V."/>
            <person name="von Levetsow C."/>
            <person name="Liu Z."/>
            <person name="Lutz R."/>
            <person name="Lynch J.A."/>
            <person name="da Fonseca R.N."/>
            <person name="Posnien N."/>
            <person name="Reuter R."/>
            <person name="Roth S."/>
            <person name="Savard J."/>
            <person name="Schinko J.B."/>
            <person name="Schmitt C."/>
            <person name="Schoppmeier M."/>
            <person name="Schroder R."/>
            <person name="Shippy T.D."/>
            <person name="Simonnet F."/>
            <person name="Marques-Souza H."/>
            <person name="Tautz D."/>
            <person name="Tomoyasu Y."/>
            <person name="Trauner J."/>
            <person name="Van der Zee M."/>
            <person name="Vervoort M."/>
            <person name="Wittkopp N."/>
            <person name="Wimmer E.A."/>
            <person name="Yang X."/>
            <person name="Jones A.K."/>
            <person name="Sattelle D.B."/>
            <person name="Ebert P.R."/>
            <person name="Nelson D."/>
            <person name="Scott J.G."/>
            <person name="Beeman R.W."/>
            <person name="Muthukrishnan S."/>
            <person name="Kramer K.J."/>
            <person name="Arakane Y."/>
            <person name="Beeman R.W."/>
            <person name="Zhu Q."/>
            <person name="Hogenkamp D."/>
            <person name="Dixit R."/>
            <person name="Oppert B."/>
            <person name="Jiang H."/>
            <person name="Zou Z."/>
            <person name="Marshall J."/>
            <person name="Elpidina E."/>
            <person name="Vinokurov K."/>
            <person name="Oppert C."/>
            <person name="Zou Z."/>
            <person name="Evans J."/>
            <person name="Lu Z."/>
            <person name="Zhao P."/>
            <person name="Sumathipala N."/>
            <person name="Altincicek B."/>
            <person name="Vilcinskas A."/>
            <person name="Williams M."/>
            <person name="Hultmark D."/>
            <person name="Hetru C."/>
            <person name="Jiang H."/>
            <person name="Grimmelikhuijzen C.J."/>
            <person name="Hauser F."/>
            <person name="Cazzamali G."/>
            <person name="Williamson M."/>
            <person name="Park Y."/>
            <person name="Li B."/>
            <person name="Tanaka Y."/>
            <person name="Predel R."/>
            <person name="Neupert S."/>
            <person name="Schachtner J."/>
            <person name="Verleyen P."/>
            <person name="Raible F."/>
            <person name="Bork P."/>
            <person name="Friedrich M."/>
            <person name="Walden K.K."/>
            <person name="Robertson H.M."/>
            <person name="Angeli S."/>
            <person name="Foret S."/>
            <person name="Bucher G."/>
            <person name="Schuetz S."/>
            <person name="Maleszka R."/>
            <person name="Wimmer E.A."/>
            <person name="Beeman R.W."/>
            <person name="Lorenzen M."/>
            <person name="Tomoyasu Y."/>
            <person name="Miller S.C."/>
            <person name="Grossmann D."/>
            <person name="Bucher G."/>
        </authorList>
    </citation>
    <scope>NUCLEOTIDE SEQUENCE [LARGE SCALE GENOMIC DNA]</scope>
    <source>
        <strain evidence="4 5">Georgia GA2</strain>
    </source>
</reference>
<feature type="non-terminal residue" evidence="4">
    <location>
        <position position="425"/>
    </location>
</feature>
<evidence type="ECO:0000256" key="2">
    <source>
        <dbReference type="SAM" id="MobiDB-lite"/>
    </source>
</evidence>
<keyword evidence="5" id="KW-1185">Reference proteome</keyword>
<proteinExistence type="predicted"/>
<dbReference type="GO" id="GO:0042393">
    <property type="term" value="F:histone binding"/>
    <property type="evidence" value="ECO:0007669"/>
    <property type="project" value="InterPro"/>
</dbReference>
<dbReference type="PANTHER" id="PTHR12766">
    <property type="entry name" value="DEATH DOMAIN-ASSOCIATED PROTEIN 6 DAXX"/>
    <property type="match status" value="1"/>
</dbReference>
<feature type="region of interest" description="Disordered" evidence="2">
    <location>
        <begin position="1"/>
        <end position="25"/>
    </location>
</feature>
<feature type="domain" description="Daxx histone-binding" evidence="3">
    <location>
        <begin position="345"/>
        <end position="425"/>
    </location>
</feature>
<feature type="coiled-coil region" evidence="1">
    <location>
        <begin position="243"/>
        <end position="270"/>
    </location>
</feature>
<dbReference type="OMA" id="NITIVIH"/>
<dbReference type="InParanoid" id="D6WSG0"/>
<evidence type="ECO:0000259" key="3">
    <source>
        <dbReference type="Pfam" id="PF20920"/>
    </source>
</evidence>
<name>D6WSG0_TRICA</name>
<organism evidence="4 5">
    <name type="scientific">Tribolium castaneum</name>
    <name type="common">Red flour beetle</name>
    <dbReference type="NCBI Taxonomy" id="7070"/>
    <lineage>
        <taxon>Eukaryota</taxon>
        <taxon>Metazoa</taxon>
        <taxon>Ecdysozoa</taxon>
        <taxon>Arthropoda</taxon>
        <taxon>Hexapoda</taxon>
        <taxon>Insecta</taxon>
        <taxon>Pterygota</taxon>
        <taxon>Neoptera</taxon>
        <taxon>Endopterygota</taxon>
        <taxon>Coleoptera</taxon>
        <taxon>Polyphaga</taxon>
        <taxon>Cucujiformia</taxon>
        <taxon>Tenebrionidae</taxon>
        <taxon>Tenebrionidae incertae sedis</taxon>
        <taxon>Tribolium</taxon>
    </lineage>
</organism>
<protein>
    <recommendedName>
        <fullName evidence="3">Daxx histone-binding domain-containing protein</fullName>
    </recommendedName>
</protein>
<accession>D6WSG0</accession>
<dbReference type="Proteomes" id="UP000007266">
    <property type="component" value="Linkage group 7"/>
</dbReference>
<evidence type="ECO:0000313" key="5">
    <source>
        <dbReference type="Proteomes" id="UP000007266"/>
    </source>
</evidence>
<dbReference type="Gene3D" id="1.20.58.2170">
    <property type="match status" value="1"/>
</dbReference>
<gene>
    <name evidence="4" type="primary">AUGUSTUS-3.0.2_09558</name>
    <name evidence="4" type="ORF">TcasGA2_TC009558</name>
</gene>
<dbReference type="CDD" id="cd13150">
    <property type="entry name" value="DAXX_histone_binding"/>
    <property type="match status" value="1"/>
</dbReference>
<keyword evidence="1" id="KW-0175">Coiled coil</keyword>
<evidence type="ECO:0000256" key="1">
    <source>
        <dbReference type="SAM" id="Coils"/>
    </source>
</evidence>
<sequence length="425" mass="49384">MFDDEVITVSSDDEYESPPPKKIKLSGSAEANNLLKKLNSLRDITAKPCEDTKLKINYKEENNITIVIHEKSKENETNIVNLIDDEPQIAEKIAETSPKVEKSTNGECLVVGSESETEDPLQVTPEPKTEPQNFEIIIRPSTSKASEAHTLVEEFLDVCTKSMKGSKYADRVFPKYQKMRKSFNKCEEIHQDPSFHKTLQDFTESAKASAPEAVVSFQRLYSYLLDHIKGDSVEVPEENLHKIRKLEKTLKKLLRVIKRLEEAEVDFNDEEDSTYMKLDRYTDRLSKVYKKYCELLQRNPFAGRLLHEKIKFVHSNYNEINRAVTKSYKRNNFPTYRDIEKCIRKCVNEHNLGLSENEIREESKNCFTKMGNLLQMKRKKELYEVHCGFIALNEDPANKDQELKAKLQESRVLGDRRLQETIEKY</sequence>